<comment type="caution">
    <text evidence="3">The sequence shown here is derived from an EMBL/GenBank/DDBJ whole genome shotgun (WGS) entry which is preliminary data.</text>
</comment>
<keyword evidence="1" id="KW-0472">Membrane</keyword>
<evidence type="ECO:0000256" key="1">
    <source>
        <dbReference type="SAM" id="Phobius"/>
    </source>
</evidence>
<organism evidence="3 4">
    <name type="scientific">Dreissena polymorpha</name>
    <name type="common">Zebra mussel</name>
    <name type="synonym">Mytilus polymorpha</name>
    <dbReference type="NCBI Taxonomy" id="45954"/>
    <lineage>
        <taxon>Eukaryota</taxon>
        <taxon>Metazoa</taxon>
        <taxon>Spiralia</taxon>
        <taxon>Lophotrochozoa</taxon>
        <taxon>Mollusca</taxon>
        <taxon>Bivalvia</taxon>
        <taxon>Autobranchia</taxon>
        <taxon>Heteroconchia</taxon>
        <taxon>Euheterodonta</taxon>
        <taxon>Imparidentia</taxon>
        <taxon>Neoheterodontei</taxon>
        <taxon>Myida</taxon>
        <taxon>Dreissenoidea</taxon>
        <taxon>Dreissenidae</taxon>
        <taxon>Dreissena</taxon>
    </lineage>
</organism>
<protein>
    <submittedName>
        <fullName evidence="3">Uncharacterized protein</fullName>
    </submittedName>
</protein>
<reference evidence="3" key="2">
    <citation type="submission" date="2020-11" db="EMBL/GenBank/DDBJ databases">
        <authorList>
            <person name="McCartney M.A."/>
            <person name="Auch B."/>
            <person name="Kono T."/>
            <person name="Mallez S."/>
            <person name="Becker A."/>
            <person name="Gohl D.M."/>
            <person name="Silverstein K.A.T."/>
            <person name="Koren S."/>
            <person name="Bechman K.B."/>
            <person name="Herman A."/>
            <person name="Abrahante J.E."/>
            <person name="Garbe J."/>
        </authorList>
    </citation>
    <scope>NUCLEOTIDE SEQUENCE</scope>
    <source>
        <strain evidence="3">Duluth1</strain>
        <tissue evidence="3">Whole animal</tissue>
    </source>
</reference>
<name>A0A9D4CL56_DREPO</name>
<reference evidence="3" key="1">
    <citation type="journal article" date="2019" name="bioRxiv">
        <title>The Genome of the Zebra Mussel, Dreissena polymorpha: A Resource for Invasive Species Research.</title>
        <authorList>
            <person name="McCartney M.A."/>
            <person name="Auch B."/>
            <person name="Kono T."/>
            <person name="Mallez S."/>
            <person name="Zhang Y."/>
            <person name="Obille A."/>
            <person name="Becker A."/>
            <person name="Abrahante J.E."/>
            <person name="Garbe J."/>
            <person name="Badalamenti J.P."/>
            <person name="Herman A."/>
            <person name="Mangelson H."/>
            <person name="Liachko I."/>
            <person name="Sullivan S."/>
            <person name="Sone E.D."/>
            <person name="Koren S."/>
            <person name="Silverstein K.A.T."/>
            <person name="Beckman K.B."/>
            <person name="Gohl D.M."/>
        </authorList>
    </citation>
    <scope>NUCLEOTIDE SEQUENCE</scope>
    <source>
        <strain evidence="3">Duluth1</strain>
        <tissue evidence="3">Whole animal</tissue>
    </source>
</reference>
<keyword evidence="1" id="KW-0812">Transmembrane</keyword>
<sequence>MHVIRVLIVLSLTTVTKVYTVQVCGKALADVIDLVCSGRGFYTFNQRGTDHAAIYCAILFFVILLRNK</sequence>
<evidence type="ECO:0000313" key="4">
    <source>
        <dbReference type="Proteomes" id="UP000828390"/>
    </source>
</evidence>
<evidence type="ECO:0000313" key="3">
    <source>
        <dbReference type="EMBL" id="KAH3726186.1"/>
    </source>
</evidence>
<dbReference type="Gene3D" id="1.10.100.10">
    <property type="entry name" value="Insulin-like"/>
    <property type="match status" value="1"/>
</dbReference>
<dbReference type="InterPro" id="IPR036438">
    <property type="entry name" value="Insulin-like_sf"/>
</dbReference>
<dbReference type="SUPFAM" id="SSF56994">
    <property type="entry name" value="Insulin-like"/>
    <property type="match status" value="1"/>
</dbReference>
<feature type="signal peptide" evidence="2">
    <location>
        <begin position="1"/>
        <end position="20"/>
    </location>
</feature>
<dbReference type="Proteomes" id="UP000828390">
    <property type="component" value="Unassembled WGS sequence"/>
</dbReference>
<keyword evidence="4" id="KW-1185">Reference proteome</keyword>
<evidence type="ECO:0000256" key="2">
    <source>
        <dbReference type="SAM" id="SignalP"/>
    </source>
</evidence>
<keyword evidence="1" id="KW-1133">Transmembrane helix</keyword>
<accession>A0A9D4CL56</accession>
<dbReference type="AlphaFoldDB" id="A0A9D4CL56"/>
<proteinExistence type="predicted"/>
<keyword evidence="2" id="KW-0732">Signal</keyword>
<dbReference type="EMBL" id="JAIWYP010000012">
    <property type="protein sequence ID" value="KAH3726186.1"/>
    <property type="molecule type" value="Genomic_DNA"/>
</dbReference>
<gene>
    <name evidence="3" type="ORF">DPMN_052043</name>
</gene>
<feature type="chain" id="PRO_5039697160" evidence="2">
    <location>
        <begin position="21"/>
        <end position="68"/>
    </location>
</feature>
<feature type="transmembrane region" description="Helical" evidence="1">
    <location>
        <begin position="48"/>
        <end position="65"/>
    </location>
</feature>